<feature type="region of interest" description="Disordered" evidence="1">
    <location>
        <begin position="114"/>
        <end position="136"/>
    </location>
</feature>
<dbReference type="AlphaFoldDB" id="A0AAD8PP83"/>
<organism evidence="2 3">
    <name type="scientific">Colletotrichum navitas</name>
    <dbReference type="NCBI Taxonomy" id="681940"/>
    <lineage>
        <taxon>Eukaryota</taxon>
        <taxon>Fungi</taxon>
        <taxon>Dikarya</taxon>
        <taxon>Ascomycota</taxon>
        <taxon>Pezizomycotina</taxon>
        <taxon>Sordariomycetes</taxon>
        <taxon>Hypocreomycetidae</taxon>
        <taxon>Glomerellales</taxon>
        <taxon>Glomerellaceae</taxon>
        <taxon>Colletotrichum</taxon>
        <taxon>Colletotrichum graminicola species complex</taxon>
    </lineage>
</organism>
<dbReference type="EMBL" id="JAHLJV010000091">
    <property type="protein sequence ID" value="KAK1573483.1"/>
    <property type="molecule type" value="Genomic_DNA"/>
</dbReference>
<evidence type="ECO:0000313" key="3">
    <source>
        <dbReference type="Proteomes" id="UP001230504"/>
    </source>
</evidence>
<dbReference type="GeneID" id="85448431"/>
<protein>
    <submittedName>
        <fullName evidence="2">Uncharacterized protein</fullName>
    </submittedName>
</protein>
<keyword evidence="3" id="KW-1185">Reference proteome</keyword>
<accession>A0AAD8PP83</accession>
<dbReference type="Proteomes" id="UP001230504">
    <property type="component" value="Unassembled WGS sequence"/>
</dbReference>
<comment type="caution">
    <text evidence="2">The sequence shown here is derived from an EMBL/GenBank/DDBJ whole genome shotgun (WGS) entry which is preliminary data.</text>
</comment>
<gene>
    <name evidence="2" type="ORF">LY79DRAFT_673580</name>
</gene>
<evidence type="ECO:0000313" key="2">
    <source>
        <dbReference type="EMBL" id="KAK1573483.1"/>
    </source>
</evidence>
<sequence>MSFRLGNLESGINTTISHADGLAFGAKLLSIINLGSCECLICILNLKETKFTEQSADYLWRASDGILYGTLYARRALEAALKCLKEVDIKNDVEDGTDSGITYDGVGLNSKSAVENQAGDNRDDDNDDGNMDPDENVSLVEQHSSNAEPTFLTPDMALKGAPLPLCPAIELLLASNKAKPSPNSLSNSLLSKSHAPLLDAGPRPPPGPAASPIAPYPFLFLAMHNAGGQG</sequence>
<proteinExistence type="predicted"/>
<reference evidence="2" key="1">
    <citation type="submission" date="2021-06" db="EMBL/GenBank/DDBJ databases">
        <title>Comparative genomics, transcriptomics and evolutionary studies reveal genomic signatures of adaptation to plant cell wall in hemibiotrophic fungi.</title>
        <authorList>
            <consortium name="DOE Joint Genome Institute"/>
            <person name="Baroncelli R."/>
            <person name="Diaz J.F."/>
            <person name="Benocci T."/>
            <person name="Peng M."/>
            <person name="Battaglia E."/>
            <person name="Haridas S."/>
            <person name="Andreopoulos W."/>
            <person name="Labutti K."/>
            <person name="Pangilinan J."/>
            <person name="Floch G.L."/>
            <person name="Makela M.R."/>
            <person name="Henrissat B."/>
            <person name="Grigoriev I.V."/>
            <person name="Crouch J.A."/>
            <person name="De Vries R.P."/>
            <person name="Sukno S.A."/>
            <person name="Thon M.R."/>
        </authorList>
    </citation>
    <scope>NUCLEOTIDE SEQUENCE</scope>
    <source>
        <strain evidence="2">CBS 125086</strain>
    </source>
</reference>
<evidence type="ECO:0000256" key="1">
    <source>
        <dbReference type="SAM" id="MobiDB-lite"/>
    </source>
</evidence>
<name>A0AAD8PP83_9PEZI</name>
<dbReference type="RefSeq" id="XP_060409100.1">
    <property type="nucleotide sequence ID" value="XM_060564191.1"/>
</dbReference>
<feature type="compositionally biased region" description="Acidic residues" evidence="1">
    <location>
        <begin position="122"/>
        <end position="135"/>
    </location>
</feature>